<comment type="caution">
    <text evidence="2">The sequence shown here is derived from an EMBL/GenBank/DDBJ whole genome shotgun (WGS) entry which is preliminary data.</text>
</comment>
<evidence type="ECO:0000259" key="1">
    <source>
        <dbReference type="Pfam" id="PF00483"/>
    </source>
</evidence>
<dbReference type="RefSeq" id="WP_114397006.1">
    <property type="nucleotide sequence ID" value="NZ_QEIM01000024.1"/>
</dbReference>
<evidence type="ECO:0000313" key="2">
    <source>
        <dbReference type="EMBL" id="RCV60360.1"/>
    </source>
</evidence>
<accession>A0A368T832</accession>
<dbReference type="PANTHER" id="PTHR22572">
    <property type="entry name" value="SUGAR-1-PHOSPHATE GUANYL TRANSFERASE"/>
    <property type="match status" value="1"/>
</dbReference>
<dbReference type="SUPFAM" id="SSF53448">
    <property type="entry name" value="Nucleotide-diphospho-sugar transferases"/>
    <property type="match status" value="1"/>
</dbReference>
<dbReference type="GO" id="GO:0016740">
    <property type="term" value="F:transferase activity"/>
    <property type="evidence" value="ECO:0007669"/>
    <property type="project" value="UniProtKB-KW"/>
</dbReference>
<dbReference type="Gene3D" id="3.90.550.10">
    <property type="entry name" value="Spore Coat Polysaccharide Biosynthesis Protein SpsA, Chain A"/>
    <property type="match status" value="1"/>
</dbReference>
<protein>
    <submittedName>
        <fullName evidence="2">Nucleotidyl transferase</fullName>
    </submittedName>
</protein>
<dbReference type="EMBL" id="QEIN01000041">
    <property type="protein sequence ID" value="RCV60360.1"/>
    <property type="molecule type" value="Genomic_DNA"/>
</dbReference>
<sequence length="271" mass="29908">MHAIIMAGGKGKRLLPLTEDRPKGLIPVGGSPILDIIIRQLTTAGFSRVTLCVSHFGDMIRRRFSAASFPGATLDFSVDRVALGTAAPLRWVERWDTPALVMNGDVLTTLDFRHLYEEHARGGALLTVAAQRHEVPVDLGVLQIAGGRVRGLWEKPRLGLDVSSGIYVVSPGARERLDDDVTDMTDLILRLVEHGDPVTAYEFGGEWHDIGTPDRYEHAEREFTAHPERYLGPKRVAGRVRREALPVAAPGAWPRQAETRFDVALIASWAR</sequence>
<gene>
    <name evidence="2" type="ORF">DEF24_07320</name>
</gene>
<proteinExistence type="predicted"/>
<dbReference type="InterPro" id="IPR029044">
    <property type="entry name" value="Nucleotide-diphossugar_trans"/>
</dbReference>
<keyword evidence="3" id="KW-1185">Reference proteome</keyword>
<dbReference type="AlphaFoldDB" id="A0A368T832"/>
<dbReference type="Proteomes" id="UP000253318">
    <property type="component" value="Unassembled WGS sequence"/>
</dbReference>
<organism evidence="2 3">
    <name type="scientific">Marinitenerispora sediminis</name>
    <dbReference type="NCBI Taxonomy" id="1931232"/>
    <lineage>
        <taxon>Bacteria</taxon>
        <taxon>Bacillati</taxon>
        <taxon>Actinomycetota</taxon>
        <taxon>Actinomycetes</taxon>
        <taxon>Streptosporangiales</taxon>
        <taxon>Nocardiopsidaceae</taxon>
        <taxon>Marinitenerispora</taxon>
    </lineage>
</organism>
<dbReference type="InterPro" id="IPR050486">
    <property type="entry name" value="Mannose-1P_guanyltransferase"/>
</dbReference>
<feature type="domain" description="Nucleotidyl transferase" evidence="1">
    <location>
        <begin position="3"/>
        <end position="223"/>
    </location>
</feature>
<name>A0A368T832_9ACTN</name>
<evidence type="ECO:0000313" key="3">
    <source>
        <dbReference type="Proteomes" id="UP000253318"/>
    </source>
</evidence>
<dbReference type="Pfam" id="PF00483">
    <property type="entry name" value="NTP_transferase"/>
    <property type="match status" value="1"/>
</dbReference>
<keyword evidence="2" id="KW-0808">Transferase</keyword>
<reference evidence="2 3" key="1">
    <citation type="submission" date="2018-04" db="EMBL/GenBank/DDBJ databases">
        <title>Novel actinobacteria from marine sediment.</title>
        <authorList>
            <person name="Ng Z.Y."/>
            <person name="Tan G.Y.A."/>
        </authorList>
    </citation>
    <scope>NUCLEOTIDE SEQUENCE [LARGE SCALE GENOMIC DNA]</scope>
    <source>
        <strain evidence="2 3">TPS81</strain>
    </source>
</reference>
<dbReference type="InterPro" id="IPR005835">
    <property type="entry name" value="NTP_transferase_dom"/>
</dbReference>